<evidence type="ECO:0000313" key="2">
    <source>
        <dbReference type="EMBL" id="AWG43159.1"/>
    </source>
</evidence>
<organism evidence="2 3">
    <name type="scientific">Candidatus Borreliella tachyglossi</name>
    <dbReference type="NCBI Taxonomy" id="1964448"/>
    <lineage>
        <taxon>Bacteria</taxon>
        <taxon>Pseudomonadati</taxon>
        <taxon>Spirochaetota</taxon>
        <taxon>Spirochaetia</taxon>
        <taxon>Spirochaetales</taxon>
        <taxon>Borreliaceae</taxon>
        <taxon>Borreliella</taxon>
    </lineage>
</organism>
<keyword evidence="1" id="KW-0812">Transmembrane</keyword>
<keyword evidence="1" id="KW-0472">Membrane</keyword>
<dbReference type="EMBL" id="CP025785">
    <property type="protein sequence ID" value="AWG43159.1"/>
    <property type="molecule type" value="Genomic_DNA"/>
</dbReference>
<dbReference type="Proteomes" id="UP000244655">
    <property type="component" value="Chromosome"/>
</dbReference>
<protein>
    <submittedName>
        <fullName evidence="2">DUF997 domain-containing protein</fullName>
    </submittedName>
</protein>
<dbReference type="InterPro" id="IPR010398">
    <property type="entry name" value="DUF997"/>
</dbReference>
<proteinExistence type="predicted"/>
<evidence type="ECO:0000313" key="3">
    <source>
        <dbReference type="Proteomes" id="UP000244655"/>
    </source>
</evidence>
<name>A0A2S1LXY3_9SPIR</name>
<reference evidence="2 3" key="1">
    <citation type="submission" date="2018-01" db="EMBL/GenBank/DDBJ databases">
        <title>Genome sequence of Borrelia tachyglossi.</title>
        <authorList>
            <person name="Gofton A.W."/>
        </authorList>
    </citation>
    <scope>NUCLEOTIDE SEQUENCE [LARGE SCALE GENOMIC DNA]</scope>
    <source>
        <strain evidence="2 3">Bc-F10-1268</strain>
    </source>
</reference>
<dbReference type="RefSeq" id="WP_108729558.1">
    <property type="nucleotide sequence ID" value="NZ_CP025785.1"/>
</dbReference>
<dbReference type="Pfam" id="PF06196">
    <property type="entry name" value="DUF997"/>
    <property type="match status" value="1"/>
</dbReference>
<keyword evidence="1" id="KW-1133">Transmembrane helix</keyword>
<feature type="transmembrane region" description="Helical" evidence="1">
    <location>
        <begin position="5"/>
        <end position="25"/>
    </location>
</feature>
<accession>A0A2S1LXY3</accession>
<dbReference type="AlphaFoldDB" id="A0A2S1LXY3"/>
<keyword evidence="3" id="KW-1185">Reference proteome</keyword>
<sequence>MKNKLLFSSVIYFFLFIWWFFSSYFASYGITIFSMPLWFFLSCILFSILSLLLVCIFVIFLKND</sequence>
<gene>
    <name evidence="2" type="ORF">CR532_04275</name>
</gene>
<feature type="transmembrane region" description="Helical" evidence="1">
    <location>
        <begin position="37"/>
        <end position="61"/>
    </location>
</feature>
<evidence type="ECO:0000256" key="1">
    <source>
        <dbReference type="SAM" id="Phobius"/>
    </source>
</evidence>